<evidence type="ECO:0000313" key="2">
    <source>
        <dbReference type="Proteomes" id="UP000240418"/>
    </source>
</evidence>
<keyword evidence="2" id="KW-1185">Reference proteome</keyword>
<comment type="caution">
    <text evidence="1">The sequence shown here is derived from an EMBL/GenBank/DDBJ whole genome shotgun (WGS) entry which is preliminary data.</text>
</comment>
<proteinExistence type="predicted"/>
<dbReference type="RefSeq" id="WP_165798901.1">
    <property type="nucleotide sequence ID" value="NZ_PYGJ01000009.1"/>
</dbReference>
<sequence>MSITRSNTPTQQTSAIQRELAGMNGPCIGCLDCRGLCVALIDAITVPDAILSKPGDS</sequence>
<protein>
    <submittedName>
        <fullName evidence="1">Uncharacterized protein</fullName>
    </submittedName>
</protein>
<evidence type="ECO:0000313" key="1">
    <source>
        <dbReference type="EMBL" id="PSL18696.1"/>
    </source>
</evidence>
<dbReference type="AlphaFoldDB" id="A0A2P8FAE6"/>
<gene>
    <name evidence="1" type="ORF">CLV88_10981</name>
</gene>
<accession>A0A2P8FAE6</accession>
<dbReference type="Proteomes" id="UP000240418">
    <property type="component" value="Unassembled WGS sequence"/>
</dbReference>
<reference evidence="1 2" key="1">
    <citation type="submission" date="2018-03" db="EMBL/GenBank/DDBJ databases">
        <title>Genomic Encyclopedia of Archaeal and Bacterial Type Strains, Phase II (KMG-II): from individual species to whole genera.</title>
        <authorList>
            <person name="Goeker M."/>
        </authorList>
    </citation>
    <scope>NUCLEOTIDE SEQUENCE [LARGE SCALE GENOMIC DNA]</scope>
    <source>
        <strain evidence="1 2">DSM 100673</strain>
    </source>
</reference>
<name>A0A2P8FAE6_9RHOB</name>
<organism evidence="1 2">
    <name type="scientific">Shimia abyssi</name>
    <dbReference type="NCBI Taxonomy" id="1662395"/>
    <lineage>
        <taxon>Bacteria</taxon>
        <taxon>Pseudomonadati</taxon>
        <taxon>Pseudomonadota</taxon>
        <taxon>Alphaproteobacteria</taxon>
        <taxon>Rhodobacterales</taxon>
        <taxon>Roseobacteraceae</taxon>
    </lineage>
</organism>
<dbReference type="EMBL" id="PYGJ01000009">
    <property type="protein sequence ID" value="PSL18696.1"/>
    <property type="molecule type" value="Genomic_DNA"/>
</dbReference>